<protein>
    <submittedName>
        <fullName evidence="1">Phage head-tail adaptor, putative, SPP1 family</fullName>
    </submittedName>
</protein>
<dbReference type="OrthoDB" id="7998779at2"/>
<dbReference type="InterPro" id="IPR038666">
    <property type="entry name" value="SSP1_head-tail_sf"/>
</dbReference>
<dbReference type="Gene3D" id="2.40.10.270">
    <property type="entry name" value="Bacteriophage SPP1 head-tail adaptor protein"/>
    <property type="match status" value="1"/>
</dbReference>
<reference evidence="2" key="1">
    <citation type="submission" date="2016-11" db="EMBL/GenBank/DDBJ databases">
        <authorList>
            <person name="Varghese N."/>
            <person name="Submissions S."/>
        </authorList>
    </citation>
    <scope>NUCLEOTIDE SEQUENCE [LARGE SCALE GENOMIC DNA]</scope>
    <source>
        <strain evidence="2">DSM 6637</strain>
    </source>
</reference>
<gene>
    <name evidence="1" type="ORF">SAMN05444389_101436</name>
</gene>
<dbReference type="Pfam" id="PF05521">
    <property type="entry name" value="Phage_HCP"/>
    <property type="match status" value="1"/>
</dbReference>
<proteinExistence type="predicted"/>
<keyword evidence="2" id="KW-1185">Reference proteome</keyword>
<dbReference type="RefSeq" id="WP_073061271.1">
    <property type="nucleotide sequence ID" value="NZ_FRCK01000001.1"/>
</dbReference>
<accession>A0A1M7DM96</accession>
<evidence type="ECO:0000313" key="1">
    <source>
        <dbReference type="EMBL" id="SHL80483.1"/>
    </source>
</evidence>
<dbReference type="AlphaFoldDB" id="A0A1M7DM96"/>
<organism evidence="1 2">
    <name type="scientific">Paracoccus solventivorans</name>
    <dbReference type="NCBI Taxonomy" id="53463"/>
    <lineage>
        <taxon>Bacteria</taxon>
        <taxon>Pseudomonadati</taxon>
        <taxon>Pseudomonadota</taxon>
        <taxon>Alphaproteobacteria</taxon>
        <taxon>Rhodobacterales</taxon>
        <taxon>Paracoccaceae</taxon>
        <taxon>Paracoccus</taxon>
    </lineage>
</organism>
<name>A0A1M7DM96_9RHOB</name>
<sequence length="111" mass="12811">MQTGNLDSRATFSRREHVETDMGGTLDQWVTQFVVWAAVKHLRGGEAVMQARLASRNPVILTIRNSTQARRITSEWQVELRDRTGIRKVYELREDPRPIERGAYLEMLVEG</sequence>
<dbReference type="EMBL" id="FRCK01000001">
    <property type="protein sequence ID" value="SHL80483.1"/>
    <property type="molecule type" value="Genomic_DNA"/>
</dbReference>
<dbReference type="STRING" id="53463.SAMN05444389_101436"/>
<dbReference type="Proteomes" id="UP000184444">
    <property type="component" value="Unassembled WGS sequence"/>
</dbReference>
<evidence type="ECO:0000313" key="2">
    <source>
        <dbReference type="Proteomes" id="UP000184444"/>
    </source>
</evidence>
<dbReference type="NCBIfam" id="TIGR01563">
    <property type="entry name" value="gp16_SPP1"/>
    <property type="match status" value="1"/>
</dbReference>
<dbReference type="InterPro" id="IPR008767">
    <property type="entry name" value="Phage_SPP1_head-tail_adaptor"/>
</dbReference>